<dbReference type="InterPro" id="IPR017867">
    <property type="entry name" value="Tyr_phospatase_low_mol_wt"/>
</dbReference>
<feature type="domain" description="Phosphotyrosine protein phosphatase I" evidence="4">
    <location>
        <begin position="4"/>
        <end position="152"/>
    </location>
</feature>
<dbReference type="EC" id="3.1.3.48" evidence="5"/>
<protein>
    <submittedName>
        <fullName evidence="5">Low molecular weight protein tyrosine phosphatase</fullName>
        <ecNumber evidence="5">3.1.3.48</ecNumber>
    </submittedName>
</protein>
<dbReference type="AlphaFoldDB" id="A0A3B0XJL9"/>
<organism evidence="5">
    <name type="scientific">hydrothermal vent metagenome</name>
    <dbReference type="NCBI Taxonomy" id="652676"/>
    <lineage>
        <taxon>unclassified sequences</taxon>
        <taxon>metagenomes</taxon>
        <taxon>ecological metagenomes</taxon>
    </lineage>
</organism>
<dbReference type="PANTHER" id="PTHR47439">
    <property type="entry name" value="LOW MOLECULAR WEIGHT PHOSPHOTYROSINE PROTEIN PHOSPHATASE-RELATED"/>
    <property type="match status" value="1"/>
</dbReference>
<keyword evidence="3" id="KW-0904">Protein phosphatase</keyword>
<reference evidence="5" key="1">
    <citation type="submission" date="2018-06" db="EMBL/GenBank/DDBJ databases">
        <authorList>
            <person name="Zhirakovskaya E."/>
        </authorList>
    </citation>
    <scope>NUCLEOTIDE SEQUENCE</scope>
</reference>
<accession>A0A3B0XJL9</accession>
<dbReference type="InterPro" id="IPR052995">
    <property type="entry name" value="LMW-PTP"/>
</dbReference>
<dbReference type="EMBL" id="UOFI01000132">
    <property type="protein sequence ID" value="VAW68528.1"/>
    <property type="molecule type" value="Genomic_DNA"/>
</dbReference>
<dbReference type="Gene3D" id="3.40.50.2300">
    <property type="match status" value="1"/>
</dbReference>
<evidence type="ECO:0000259" key="4">
    <source>
        <dbReference type="SMART" id="SM00226"/>
    </source>
</evidence>
<keyword evidence="2 5" id="KW-0378">Hydrolase</keyword>
<comment type="similarity">
    <text evidence="1">Belongs to the low molecular weight phosphotyrosine protein phosphatase family.</text>
</comment>
<dbReference type="InterPro" id="IPR036196">
    <property type="entry name" value="Ptyr_pPase_sf"/>
</dbReference>
<dbReference type="SUPFAM" id="SSF52788">
    <property type="entry name" value="Phosphotyrosine protein phosphatases I"/>
    <property type="match status" value="1"/>
</dbReference>
<sequence length="159" mass="17385">MKQVNVLFVCMGNICRSPTAEGLFRQAVEEAGLAGHIKIDSAGTHSYHIGSQPDARAQAASLKRGIDLSNLRGRQAENSDFSEFDYVLAMDNSNYSDLMQLAGGSADNLHLFLDFSDNFSETEVPDPYYGGDQGFEHVLDLIEDASKGLLTHIRQNNGD</sequence>
<evidence type="ECO:0000256" key="3">
    <source>
        <dbReference type="ARBA" id="ARBA00022912"/>
    </source>
</evidence>
<dbReference type="GO" id="GO:0004725">
    <property type="term" value="F:protein tyrosine phosphatase activity"/>
    <property type="evidence" value="ECO:0007669"/>
    <property type="project" value="UniProtKB-EC"/>
</dbReference>
<dbReference type="FunFam" id="3.40.50.2300:FF:000113">
    <property type="entry name" value="Low molecular weight protein-tyrosine-phosphatase"/>
    <property type="match status" value="1"/>
</dbReference>
<dbReference type="InterPro" id="IPR023485">
    <property type="entry name" value="Ptyr_pPase"/>
</dbReference>
<gene>
    <name evidence="5" type="ORF">MNBD_GAMMA09-3168</name>
</gene>
<dbReference type="SMART" id="SM00226">
    <property type="entry name" value="LMWPc"/>
    <property type="match status" value="1"/>
</dbReference>
<dbReference type="Pfam" id="PF01451">
    <property type="entry name" value="LMWPc"/>
    <property type="match status" value="1"/>
</dbReference>
<name>A0A3B0XJL9_9ZZZZ</name>
<evidence type="ECO:0000313" key="5">
    <source>
        <dbReference type="EMBL" id="VAW68528.1"/>
    </source>
</evidence>
<proteinExistence type="inferred from homology"/>
<evidence type="ECO:0000256" key="1">
    <source>
        <dbReference type="ARBA" id="ARBA00011063"/>
    </source>
</evidence>
<evidence type="ECO:0000256" key="2">
    <source>
        <dbReference type="ARBA" id="ARBA00022801"/>
    </source>
</evidence>
<dbReference type="CDD" id="cd16343">
    <property type="entry name" value="LMWPTP"/>
    <property type="match status" value="1"/>
</dbReference>
<dbReference type="PRINTS" id="PR00719">
    <property type="entry name" value="LMWPTPASE"/>
</dbReference>
<dbReference type="PANTHER" id="PTHR47439:SF1">
    <property type="entry name" value="ACID PHOSPHATASE"/>
    <property type="match status" value="1"/>
</dbReference>